<dbReference type="GO" id="GO:1901137">
    <property type="term" value="P:carbohydrate derivative biosynthetic process"/>
    <property type="evidence" value="ECO:0007669"/>
    <property type="project" value="UniProtKB-ARBA"/>
</dbReference>
<sequence>MRTFLFAGGGTLGPVTPLLEVARRLRAMHPDARFVWAGTDHGPERDLVTSSDMTFVTIPVAKLPRYLSWQTVMAPFSYLQARAAASRLISQYHPDAVVSAGGFTVVPVVAAAASRIPCIAHQLDYQVGLSNRMVARKAAIVTTSFDYPVSPFGTGVETRHIPTPVRFSSRDLPSRDDACRSFGFDPLRPVIFAFGGGTGARALNQAIETVRRRLPKDAQLLHLTGAGRGVGATSEPPRYVVEDFLSDRMLAAYAAADLIVCRAGMGALSELAALSKPAITVPIPDSAQLANAKALKDAVRVVQQSGRFERDLENAIIDLLNDREARARLGRLLHETLPTDDGRTMAGIVMDYLM</sequence>
<evidence type="ECO:0000256" key="2">
    <source>
        <dbReference type="ARBA" id="ARBA00022679"/>
    </source>
</evidence>
<dbReference type="PANTHER" id="PTHR21015:SF22">
    <property type="entry name" value="GLYCOSYLTRANSFERASE"/>
    <property type="match status" value="1"/>
</dbReference>
<organism evidence="5 6">
    <name type="scientific">Candidatus Uhrbacteria bacterium RIFCSPHIGHO2_12_FULL_60_25</name>
    <dbReference type="NCBI Taxonomy" id="1802399"/>
    <lineage>
        <taxon>Bacteria</taxon>
        <taxon>Candidatus Uhriibacteriota</taxon>
    </lineage>
</organism>
<dbReference type="STRING" id="1802399.A3E39_03080"/>
<comment type="caution">
    <text evidence="5">The sequence shown here is derived from an EMBL/GenBank/DDBJ whole genome shotgun (WGS) entry which is preliminary data.</text>
</comment>
<evidence type="ECO:0000256" key="1">
    <source>
        <dbReference type="ARBA" id="ARBA00022676"/>
    </source>
</evidence>
<dbReference type="AlphaFoldDB" id="A0A1F7UIX0"/>
<feature type="domain" description="Glycosyltransferase family 28 N-terminal" evidence="3">
    <location>
        <begin position="4"/>
        <end position="141"/>
    </location>
</feature>
<keyword evidence="2" id="KW-0808">Transferase</keyword>
<dbReference type="Pfam" id="PF03033">
    <property type="entry name" value="Glyco_transf_28"/>
    <property type="match status" value="1"/>
</dbReference>
<gene>
    <name evidence="5" type="ORF">A3E39_03080</name>
</gene>
<evidence type="ECO:0000259" key="3">
    <source>
        <dbReference type="Pfam" id="PF03033"/>
    </source>
</evidence>
<dbReference type="CDD" id="cd03785">
    <property type="entry name" value="GT28_MurG"/>
    <property type="match status" value="1"/>
</dbReference>
<keyword evidence="1" id="KW-0328">Glycosyltransferase</keyword>
<dbReference type="EMBL" id="MGEH01000036">
    <property type="protein sequence ID" value="OGL78213.1"/>
    <property type="molecule type" value="Genomic_DNA"/>
</dbReference>
<dbReference type="Proteomes" id="UP000176603">
    <property type="component" value="Unassembled WGS sequence"/>
</dbReference>
<protein>
    <recommendedName>
        <fullName evidence="7">Undecaprenyl-PP-MurNAc-pentapeptide-UDPGlcNAc GlcNAc transferase</fullName>
    </recommendedName>
</protein>
<evidence type="ECO:0000313" key="5">
    <source>
        <dbReference type="EMBL" id="OGL78213.1"/>
    </source>
</evidence>
<reference evidence="5 6" key="1">
    <citation type="journal article" date="2016" name="Nat. Commun.">
        <title>Thousands of microbial genomes shed light on interconnected biogeochemical processes in an aquifer system.</title>
        <authorList>
            <person name="Anantharaman K."/>
            <person name="Brown C.T."/>
            <person name="Hug L.A."/>
            <person name="Sharon I."/>
            <person name="Castelle C.J."/>
            <person name="Probst A.J."/>
            <person name="Thomas B.C."/>
            <person name="Singh A."/>
            <person name="Wilkins M.J."/>
            <person name="Karaoz U."/>
            <person name="Brodie E.L."/>
            <person name="Williams K.H."/>
            <person name="Hubbard S.S."/>
            <person name="Banfield J.F."/>
        </authorList>
    </citation>
    <scope>NUCLEOTIDE SEQUENCE [LARGE SCALE GENOMIC DNA]</scope>
</reference>
<accession>A0A1F7UIX0</accession>
<name>A0A1F7UIX0_9BACT</name>
<dbReference type="InterPro" id="IPR007235">
    <property type="entry name" value="Glyco_trans_28_C"/>
</dbReference>
<feature type="domain" description="Glycosyl transferase family 28 C-terminal" evidence="4">
    <location>
        <begin position="190"/>
        <end position="326"/>
    </location>
</feature>
<dbReference type="SUPFAM" id="SSF53756">
    <property type="entry name" value="UDP-Glycosyltransferase/glycogen phosphorylase"/>
    <property type="match status" value="1"/>
</dbReference>
<evidence type="ECO:0000313" key="6">
    <source>
        <dbReference type="Proteomes" id="UP000176603"/>
    </source>
</evidence>
<evidence type="ECO:0000259" key="4">
    <source>
        <dbReference type="Pfam" id="PF04101"/>
    </source>
</evidence>
<evidence type="ECO:0008006" key="7">
    <source>
        <dbReference type="Google" id="ProtNLM"/>
    </source>
</evidence>
<dbReference type="InterPro" id="IPR004276">
    <property type="entry name" value="GlycoTrans_28_N"/>
</dbReference>
<dbReference type="GO" id="GO:0016758">
    <property type="term" value="F:hexosyltransferase activity"/>
    <property type="evidence" value="ECO:0007669"/>
    <property type="project" value="InterPro"/>
</dbReference>
<proteinExistence type="predicted"/>
<dbReference type="Pfam" id="PF04101">
    <property type="entry name" value="Glyco_tran_28_C"/>
    <property type="match status" value="1"/>
</dbReference>
<dbReference type="PANTHER" id="PTHR21015">
    <property type="entry name" value="UDP-N-ACETYLGLUCOSAMINE--N-ACETYLMURAMYL-(PENTAPEPTIDE) PYROPHOSPHORYL-UNDECAPRENOL N-ACETYLGLUCOSAMINE TRANSFERASE 1"/>
    <property type="match status" value="1"/>
</dbReference>
<dbReference type="Gene3D" id="3.40.50.2000">
    <property type="entry name" value="Glycogen Phosphorylase B"/>
    <property type="match status" value="2"/>
</dbReference>
<dbReference type="GO" id="GO:0005975">
    <property type="term" value="P:carbohydrate metabolic process"/>
    <property type="evidence" value="ECO:0007669"/>
    <property type="project" value="InterPro"/>
</dbReference>